<dbReference type="PROSITE" id="PS00623">
    <property type="entry name" value="GMC_OXRED_1"/>
    <property type="match status" value="1"/>
</dbReference>
<evidence type="ECO:0000256" key="3">
    <source>
        <dbReference type="ARBA" id="ARBA00022630"/>
    </source>
</evidence>
<evidence type="ECO:0000259" key="8">
    <source>
        <dbReference type="PROSITE" id="PS00624"/>
    </source>
</evidence>
<dbReference type="GO" id="GO:0050660">
    <property type="term" value="F:flavin adenine dinucleotide binding"/>
    <property type="evidence" value="ECO:0007669"/>
    <property type="project" value="InterPro"/>
</dbReference>
<evidence type="ECO:0000256" key="2">
    <source>
        <dbReference type="ARBA" id="ARBA00010790"/>
    </source>
</evidence>
<dbReference type="PANTHER" id="PTHR11552:SF147">
    <property type="entry name" value="CHOLINE DEHYDROGENASE, MITOCHONDRIAL"/>
    <property type="match status" value="1"/>
</dbReference>
<dbReference type="Gene3D" id="3.50.50.60">
    <property type="entry name" value="FAD/NAD(P)-binding domain"/>
    <property type="match status" value="1"/>
</dbReference>
<reference evidence="9 10" key="1">
    <citation type="submission" date="2019-12" db="EMBL/GenBank/DDBJ databases">
        <title>Genomic-based taxomic classification of the family Erythrobacteraceae.</title>
        <authorList>
            <person name="Xu L."/>
        </authorList>
    </citation>
    <scope>NUCLEOTIDE SEQUENCE [LARGE SCALE GENOMIC DNA]</scope>
    <source>
        <strain evidence="9 10">LMG 29518</strain>
    </source>
</reference>
<dbReference type="GO" id="GO:0008812">
    <property type="term" value="F:choline dehydrogenase activity"/>
    <property type="evidence" value="ECO:0007669"/>
    <property type="project" value="TreeGrafter"/>
</dbReference>
<dbReference type="InterPro" id="IPR000172">
    <property type="entry name" value="GMC_OxRdtase_N"/>
</dbReference>
<dbReference type="RefSeq" id="WP_160736884.1">
    <property type="nucleotide sequence ID" value="NZ_WTYT01000005.1"/>
</dbReference>
<dbReference type="GO" id="GO:0019285">
    <property type="term" value="P:glycine betaine biosynthetic process from choline"/>
    <property type="evidence" value="ECO:0007669"/>
    <property type="project" value="TreeGrafter"/>
</dbReference>
<dbReference type="InterPro" id="IPR012132">
    <property type="entry name" value="GMC_OxRdtase"/>
</dbReference>
<name>A0A6I4T6I1_9SPHN</name>
<dbReference type="SUPFAM" id="SSF51905">
    <property type="entry name" value="FAD/NAD(P)-binding domain"/>
    <property type="match status" value="1"/>
</dbReference>
<evidence type="ECO:0000313" key="9">
    <source>
        <dbReference type="EMBL" id="MXO66437.1"/>
    </source>
</evidence>
<organism evidence="9 10">
    <name type="scientific">Altericroceibacterium endophyticum</name>
    <dbReference type="NCBI Taxonomy" id="1808508"/>
    <lineage>
        <taxon>Bacteria</taxon>
        <taxon>Pseudomonadati</taxon>
        <taxon>Pseudomonadota</taxon>
        <taxon>Alphaproteobacteria</taxon>
        <taxon>Sphingomonadales</taxon>
        <taxon>Erythrobacteraceae</taxon>
        <taxon>Altericroceibacterium</taxon>
    </lineage>
</organism>
<evidence type="ECO:0000259" key="7">
    <source>
        <dbReference type="PROSITE" id="PS00623"/>
    </source>
</evidence>
<dbReference type="Gene3D" id="3.30.560.10">
    <property type="entry name" value="Glucose Oxidase, domain 3"/>
    <property type="match status" value="1"/>
</dbReference>
<evidence type="ECO:0000256" key="6">
    <source>
        <dbReference type="RuleBase" id="RU003968"/>
    </source>
</evidence>
<dbReference type="OrthoDB" id="9785276at2"/>
<dbReference type="GO" id="GO:0016020">
    <property type="term" value="C:membrane"/>
    <property type="evidence" value="ECO:0007669"/>
    <property type="project" value="TreeGrafter"/>
</dbReference>
<proteinExistence type="inferred from homology"/>
<comment type="cofactor">
    <cofactor evidence="1 5">
        <name>FAD</name>
        <dbReference type="ChEBI" id="CHEBI:57692"/>
    </cofactor>
</comment>
<protein>
    <recommendedName>
        <fullName evidence="7 8">Glucose-methanol-choline oxidoreductase N-terminal domain-containing protein</fullName>
    </recommendedName>
</protein>
<evidence type="ECO:0000256" key="4">
    <source>
        <dbReference type="ARBA" id="ARBA00022827"/>
    </source>
</evidence>
<dbReference type="SUPFAM" id="SSF54373">
    <property type="entry name" value="FAD-linked reductases, C-terminal domain"/>
    <property type="match status" value="1"/>
</dbReference>
<dbReference type="PANTHER" id="PTHR11552">
    <property type="entry name" value="GLUCOSE-METHANOL-CHOLINE GMC OXIDOREDUCTASE"/>
    <property type="match status" value="1"/>
</dbReference>
<keyword evidence="3 6" id="KW-0285">Flavoprotein</keyword>
<dbReference type="InterPro" id="IPR007867">
    <property type="entry name" value="GMC_OxRtase_C"/>
</dbReference>
<dbReference type="Pfam" id="PF05199">
    <property type="entry name" value="GMC_oxred_C"/>
    <property type="match status" value="1"/>
</dbReference>
<dbReference type="Pfam" id="PF00732">
    <property type="entry name" value="GMC_oxred_N"/>
    <property type="match status" value="1"/>
</dbReference>
<dbReference type="Proteomes" id="UP000438476">
    <property type="component" value="Unassembled WGS sequence"/>
</dbReference>
<gene>
    <name evidence="9" type="ORF">GRI91_11770</name>
</gene>
<feature type="binding site" evidence="5">
    <location>
        <position position="89"/>
    </location>
    <ligand>
        <name>FAD</name>
        <dbReference type="ChEBI" id="CHEBI:57692"/>
    </ligand>
</feature>
<comment type="similarity">
    <text evidence="2 6">Belongs to the GMC oxidoreductase family.</text>
</comment>
<dbReference type="PROSITE" id="PS00624">
    <property type="entry name" value="GMC_OXRED_2"/>
    <property type="match status" value="1"/>
</dbReference>
<dbReference type="PIRSF" id="PIRSF000137">
    <property type="entry name" value="Alcohol_oxidase"/>
    <property type="match status" value="1"/>
</dbReference>
<dbReference type="EMBL" id="WTYT01000005">
    <property type="protein sequence ID" value="MXO66437.1"/>
    <property type="molecule type" value="Genomic_DNA"/>
</dbReference>
<sequence>MSEERFDFIVVGAGSAGCVLANRLSEDGRSRVLLLEAGGEGDRLDVAMPLAVSKLWPNPDITWGFMSEPEPELNGRQLPVARGKMLGGTSSLNGMMAIRGQPSDYDRWRDQGLPGWGYEDVLPYFRKLENHWRGESDLHGSDGPLSVQPHPAPSPLFARAKDAARSMGFPVTDDFNGDQPDGFGMPDFTITKRGRRASTALAYLKPALNRGNLTVRTHAEVQKVIIEGGRAKGVLYRRDGQEHRVQADAEVILSGGAINSPQLLMLSGIGAGQDLQPLGIETLTNSRDVGANLQDHPGAAMEFELDRRWAFEEEVRADRLARSLLNWTVRGKGIAGAPPLAVSANVATHQGNPEVNLHFLLVPLAMETQVWFPGVKKRFGARLGAMWSLNYPRSRGKLSLKTPNAADHPAIQFNLLSDPHDRAEMIHGYRTLRQLVGQPALADVTGAMTRPERPESDEAILDHVRNTGATAYHPSGTCRMGSDADAVVDGSLKVRGVDGLRVVDASIFPLLPGGNTNLPVIMVAEKAADLIRKGK</sequence>
<accession>A0A6I4T6I1</accession>
<comment type="caution">
    <text evidence="9">The sequence shown here is derived from an EMBL/GenBank/DDBJ whole genome shotgun (WGS) entry which is preliminary data.</text>
</comment>
<evidence type="ECO:0000313" key="10">
    <source>
        <dbReference type="Proteomes" id="UP000438476"/>
    </source>
</evidence>
<evidence type="ECO:0000256" key="5">
    <source>
        <dbReference type="PIRSR" id="PIRSR000137-2"/>
    </source>
</evidence>
<feature type="binding site" evidence="5">
    <location>
        <position position="221"/>
    </location>
    <ligand>
        <name>FAD</name>
        <dbReference type="ChEBI" id="CHEBI:57692"/>
    </ligand>
</feature>
<dbReference type="InterPro" id="IPR036188">
    <property type="entry name" value="FAD/NAD-bd_sf"/>
</dbReference>
<feature type="domain" description="Glucose-methanol-choline oxidoreductase N-terminal" evidence="8">
    <location>
        <begin position="256"/>
        <end position="270"/>
    </location>
</feature>
<dbReference type="PROSITE" id="PS51257">
    <property type="entry name" value="PROKAR_LIPOPROTEIN"/>
    <property type="match status" value="1"/>
</dbReference>
<feature type="domain" description="Glucose-methanol-choline oxidoreductase N-terminal" evidence="7">
    <location>
        <begin position="83"/>
        <end position="106"/>
    </location>
</feature>
<evidence type="ECO:0000256" key="1">
    <source>
        <dbReference type="ARBA" id="ARBA00001974"/>
    </source>
</evidence>
<keyword evidence="4 5" id="KW-0274">FAD</keyword>
<dbReference type="AlphaFoldDB" id="A0A6I4T6I1"/>
<keyword evidence="10" id="KW-1185">Reference proteome</keyword>